<dbReference type="EMBL" id="BBNO01000004">
    <property type="protein sequence ID" value="GAO08699.1"/>
    <property type="molecule type" value="Genomic_DNA"/>
</dbReference>
<feature type="domain" description="Lantibiotic dehydratase N-terminal" evidence="1">
    <location>
        <begin position="56"/>
        <end position="703"/>
    </location>
</feature>
<dbReference type="Proteomes" id="UP000048965">
    <property type="component" value="Unassembled WGS sequence"/>
</dbReference>
<feature type="domain" description="Thiopeptide-type bacteriocin biosynthesis" evidence="2">
    <location>
        <begin position="770"/>
        <end position="1020"/>
    </location>
</feature>
<reference evidence="3 4" key="2">
    <citation type="journal article" date="2015" name="Stand. Genomic Sci.">
        <title>Draft genome sequence of marine-derived Streptomyces sp. TP-A0598, a producer of anti-MRSA antibiotic lydicamycins.</title>
        <authorList>
            <person name="Komaki H."/>
            <person name="Ichikawa N."/>
            <person name="Hosoyama A."/>
            <person name="Fujita N."/>
            <person name="Igarashi Y."/>
        </authorList>
    </citation>
    <scope>NUCLEOTIDE SEQUENCE [LARGE SCALE GENOMIC DNA]</scope>
    <source>
        <strain evidence="3 4">NBRC 110027</strain>
    </source>
</reference>
<evidence type="ECO:0000313" key="3">
    <source>
        <dbReference type="EMBL" id="GAO08699.1"/>
    </source>
</evidence>
<evidence type="ECO:0000259" key="2">
    <source>
        <dbReference type="Pfam" id="PF14028"/>
    </source>
</evidence>
<organism evidence="3 4">
    <name type="scientific">Streptomyces lydicamycinicus</name>
    <dbReference type="NCBI Taxonomy" id="1546107"/>
    <lineage>
        <taxon>Bacteria</taxon>
        <taxon>Bacillati</taxon>
        <taxon>Actinomycetota</taxon>
        <taxon>Actinomycetes</taxon>
        <taxon>Kitasatosporales</taxon>
        <taxon>Streptomycetaceae</taxon>
        <taxon>Streptomyces</taxon>
    </lineage>
</organism>
<dbReference type="Pfam" id="PF04738">
    <property type="entry name" value="Lant_dehydr_N"/>
    <property type="match status" value="1"/>
</dbReference>
<dbReference type="OrthoDB" id="1273722at2"/>
<name>A0A0N7YLF9_9ACTN</name>
<gene>
    <name evidence="3" type="ORF">TPA0598_04_03350</name>
</gene>
<evidence type="ECO:0000313" key="4">
    <source>
        <dbReference type="Proteomes" id="UP000048965"/>
    </source>
</evidence>
<sequence>MASRRSRQLYRCGQSVLVRAACWSELDLPAWPDMADDSPGQVQRWREWLAEVWALSAVAEAIELASPDLAQQVGAVCSDARLDVRQVRRTVLSVIRYVMRMTSRATPFGLFAGVAPAEFGAETAVRWGERHRALARADSAWLSDVIGQLEAVPEVLCRLPLMANAAVFLRGNRLVVPYPPRRRPVEGGAVAEARLRYTAPVRVAVEAARAPVRYDELVEKVAAEFPKAAGKIAPLIETLVEHGALITSLHAPSTTFDAFAHLMDQVEAARIEDVPEASEIVGRLRSVRRRMNEHSQVGTGPASRCLRAELRGLMTDVSAVASQPLAVDLRVDCSLTLPREVRREAESAATALAQLTAWPFGTAAWKEYHNRFFERYGIGSLVPLRDVVDPDIGLGFPAGYLDGEPEPEGLASTRDHQLLALAQSAALDGRDEVQLDEQTITELQLGDRKRLQIPPHFELRFQLHAESVHALDSGDFTLSVISASRGVGTLSGRFIGLLDESDRARAAREIAQLPTTDPGTRLAQLSFAPLDPSDAHVTRAPALAPEIISVAEHRPAGPSVIPLSDLAVGCDRRRLYLASVSRKARVDAYALHALDLRTHTPPLARFLSEIGKAQAAVVTGFTWGIADRLPFLPRLRYGRTVLSPARWRLTRSELPSRAAPWKEWREELQRWAEQRRLPKSVYLTEGDRLLHLDLGHSAHLELLRSHLDVSERAVLAEAPQGTSTWFSGHAHEITVPMTAAVPPQWPAAPAVSASRLIGRGHGRLPGGSEWLMAKLYGHNERQPEILGHYLPQLLAQWDQPPAWWYMRYRDPRPHIRLRVALPDPAAFGQAAAWISRWADGLREDGLLSDLQFATSYPETGRWGRGAAMQAVEAVFAADSRCLAQQFALPGGPHPQVLAASNLIAIAVAFSGGSREGMDWMIRYGKIHASEPLDRHVLAEAVRLADPSDNWAGLRAAPGGETMYAQWAARDRALGQYRELLRQAEDVNPDTILDSLLHGHHIRAAGIDKDDERTCLRLARAAALAWKARHS</sequence>
<keyword evidence="4" id="KW-1185">Reference proteome</keyword>
<reference evidence="4" key="1">
    <citation type="submission" date="2014-09" db="EMBL/GenBank/DDBJ databases">
        <title>Whole genome shotgun sequence of Streptomyces sp. NBRC 110027.</title>
        <authorList>
            <person name="Komaki H."/>
            <person name="Ichikawa N."/>
            <person name="Katano-Makiyama Y."/>
            <person name="Hosoyama A."/>
            <person name="Hashimoto M."/>
            <person name="Uohara A."/>
            <person name="Kitahashi Y."/>
            <person name="Ohji S."/>
            <person name="Kimura A."/>
            <person name="Yamazoe A."/>
            <person name="Igarashi Y."/>
            <person name="Fujita N."/>
        </authorList>
    </citation>
    <scope>NUCLEOTIDE SEQUENCE [LARGE SCALE GENOMIC DNA]</scope>
    <source>
        <strain evidence="4">NBRC 110027</strain>
    </source>
</reference>
<dbReference type="AlphaFoldDB" id="A0A0N7YLF9"/>
<evidence type="ECO:0000259" key="1">
    <source>
        <dbReference type="Pfam" id="PF04738"/>
    </source>
</evidence>
<dbReference type="InterPro" id="IPR006827">
    <property type="entry name" value="Lant_deHydtase_N"/>
</dbReference>
<comment type="caution">
    <text evidence="3">The sequence shown here is derived from an EMBL/GenBank/DDBJ whole genome shotgun (WGS) entry which is preliminary data.</text>
</comment>
<dbReference type="Pfam" id="PF14028">
    <property type="entry name" value="Lant_dehydr_C"/>
    <property type="match status" value="1"/>
</dbReference>
<dbReference type="InterPro" id="IPR023809">
    <property type="entry name" value="Thiopep_bacteriocin_synth_dom"/>
</dbReference>
<protein>
    <submittedName>
        <fullName evidence="3">Putative lanthionine biosynthesis protein</fullName>
    </submittedName>
</protein>
<accession>A0A0N7YLF9</accession>
<proteinExistence type="predicted"/>
<dbReference type="NCBIfam" id="TIGR03891">
    <property type="entry name" value="thiopep_ocin"/>
    <property type="match status" value="1"/>
</dbReference>